<dbReference type="Proteomes" id="UP001610335">
    <property type="component" value="Unassembled WGS sequence"/>
</dbReference>
<feature type="region of interest" description="Disordered" evidence="1">
    <location>
        <begin position="202"/>
        <end position="222"/>
    </location>
</feature>
<evidence type="ECO:0000313" key="2">
    <source>
        <dbReference type="EMBL" id="KAL2819884.1"/>
    </source>
</evidence>
<feature type="compositionally biased region" description="Polar residues" evidence="1">
    <location>
        <begin position="205"/>
        <end position="218"/>
    </location>
</feature>
<gene>
    <name evidence="2" type="ORF">BDW59DRAFT_120244</name>
</gene>
<feature type="region of interest" description="Disordered" evidence="1">
    <location>
        <begin position="1"/>
        <end position="36"/>
    </location>
</feature>
<keyword evidence="3" id="KW-1185">Reference proteome</keyword>
<reference evidence="2 3" key="1">
    <citation type="submission" date="2024-07" db="EMBL/GenBank/DDBJ databases">
        <title>Section-level genome sequencing and comparative genomics of Aspergillus sections Usti and Cavernicolus.</title>
        <authorList>
            <consortium name="Lawrence Berkeley National Laboratory"/>
            <person name="Nybo J.L."/>
            <person name="Vesth T.C."/>
            <person name="Theobald S."/>
            <person name="Frisvad J.C."/>
            <person name="Larsen T.O."/>
            <person name="Kjaerboelling I."/>
            <person name="Rothschild-Mancinelli K."/>
            <person name="Lyhne E.K."/>
            <person name="Kogle M.E."/>
            <person name="Barry K."/>
            <person name="Clum A."/>
            <person name="Na H."/>
            <person name="Ledsgaard L."/>
            <person name="Lin J."/>
            <person name="Lipzen A."/>
            <person name="Kuo A."/>
            <person name="Riley R."/>
            <person name="Mondo S."/>
            <person name="LaButti K."/>
            <person name="Haridas S."/>
            <person name="Pangalinan J."/>
            <person name="Salamov A.A."/>
            <person name="Simmons B.A."/>
            <person name="Magnuson J.K."/>
            <person name="Chen J."/>
            <person name="Drula E."/>
            <person name="Henrissat B."/>
            <person name="Wiebenga A."/>
            <person name="Lubbers R.J."/>
            <person name="Gomes A.C."/>
            <person name="Makela M.R."/>
            <person name="Stajich J."/>
            <person name="Grigoriev I.V."/>
            <person name="Mortensen U.H."/>
            <person name="De vries R.P."/>
            <person name="Baker S.E."/>
            <person name="Andersen M.R."/>
        </authorList>
    </citation>
    <scope>NUCLEOTIDE SEQUENCE [LARGE SCALE GENOMIC DNA]</scope>
    <source>
        <strain evidence="2 3">CBS 600.67</strain>
    </source>
</reference>
<dbReference type="EMBL" id="JBFXLS010000074">
    <property type="protein sequence ID" value="KAL2819884.1"/>
    <property type="molecule type" value="Genomic_DNA"/>
</dbReference>
<proteinExistence type="predicted"/>
<evidence type="ECO:0000256" key="1">
    <source>
        <dbReference type="SAM" id="MobiDB-lite"/>
    </source>
</evidence>
<evidence type="ECO:0000313" key="3">
    <source>
        <dbReference type="Proteomes" id="UP001610335"/>
    </source>
</evidence>
<evidence type="ECO:0008006" key="4">
    <source>
        <dbReference type="Google" id="ProtNLM"/>
    </source>
</evidence>
<accession>A0ABR4HXR5</accession>
<name>A0ABR4HXR5_9EURO</name>
<comment type="caution">
    <text evidence="2">The sequence shown here is derived from an EMBL/GenBank/DDBJ whole genome shotgun (WGS) entry which is preliminary data.</text>
</comment>
<protein>
    <recommendedName>
        <fullName evidence="4">IBR domain-containing protein</fullName>
    </recommendedName>
</protein>
<organism evidence="2 3">
    <name type="scientific">Aspergillus cavernicola</name>
    <dbReference type="NCBI Taxonomy" id="176166"/>
    <lineage>
        <taxon>Eukaryota</taxon>
        <taxon>Fungi</taxon>
        <taxon>Dikarya</taxon>
        <taxon>Ascomycota</taxon>
        <taxon>Pezizomycotina</taxon>
        <taxon>Eurotiomycetes</taxon>
        <taxon>Eurotiomycetidae</taxon>
        <taxon>Eurotiales</taxon>
        <taxon>Aspergillaceae</taxon>
        <taxon>Aspergillus</taxon>
        <taxon>Aspergillus subgen. Nidulantes</taxon>
    </lineage>
</organism>
<sequence>MPGMWPEQNEVFFPGSSLKKRKRDSPQIDVPHSSNNNIRIIPSHLHNFNTAHHSSYTSPLRHTNECSPRRQCLARKRRVLQQQPSFYPPQQPIQATFSQQFHSDAGQNKLLSPTICVATTPNDFSPPVSPRTLAPKLSQQNSCTSASLLRSCHICHRRPTTRELLEAYADCDLCGKRACFVCMRQCDAVDCYDPDGPEDQESWRDTLNSLPSDSSKGPLQSRRPRRICSCCAAEGVTETGIEVVRCLACIR</sequence>